<dbReference type="EMBL" id="AVOT02034620">
    <property type="protein sequence ID" value="MBW0528773.1"/>
    <property type="molecule type" value="Genomic_DNA"/>
</dbReference>
<proteinExistence type="predicted"/>
<sequence length="136" mass="15056">MVHTRTRSNYSIQPDGYGQGRGKTRARSGKYPSRKTCLEDARVSPNSPTSVPTKFDVNSEPELTEVNILRAKPFPSGNNRNISVPIQKLVQRSKRRGVGNTPKPLEGGHELLLTHEELSVPAENLRNIMGVEPTVL</sequence>
<accession>A0A9Q3I5G8</accession>
<dbReference type="AlphaFoldDB" id="A0A9Q3I5G8"/>
<name>A0A9Q3I5G8_9BASI</name>
<keyword evidence="3" id="KW-1185">Reference proteome</keyword>
<organism evidence="2 3">
    <name type="scientific">Austropuccinia psidii MF-1</name>
    <dbReference type="NCBI Taxonomy" id="1389203"/>
    <lineage>
        <taxon>Eukaryota</taxon>
        <taxon>Fungi</taxon>
        <taxon>Dikarya</taxon>
        <taxon>Basidiomycota</taxon>
        <taxon>Pucciniomycotina</taxon>
        <taxon>Pucciniomycetes</taxon>
        <taxon>Pucciniales</taxon>
        <taxon>Sphaerophragmiaceae</taxon>
        <taxon>Austropuccinia</taxon>
    </lineage>
</organism>
<protein>
    <submittedName>
        <fullName evidence="2">Uncharacterized protein</fullName>
    </submittedName>
</protein>
<comment type="caution">
    <text evidence="2">The sequence shown here is derived from an EMBL/GenBank/DDBJ whole genome shotgun (WGS) entry which is preliminary data.</text>
</comment>
<evidence type="ECO:0000256" key="1">
    <source>
        <dbReference type="SAM" id="MobiDB-lite"/>
    </source>
</evidence>
<gene>
    <name evidence="2" type="ORF">O181_068488</name>
</gene>
<dbReference type="Proteomes" id="UP000765509">
    <property type="component" value="Unassembled WGS sequence"/>
</dbReference>
<evidence type="ECO:0000313" key="3">
    <source>
        <dbReference type="Proteomes" id="UP000765509"/>
    </source>
</evidence>
<feature type="region of interest" description="Disordered" evidence="1">
    <location>
        <begin position="1"/>
        <end position="58"/>
    </location>
</feature>
<reference evidence="2" key="1">
    <citation type="submission" date="2021-03" db="EMBL/GenBank/DDBJ databases">
        <title>Draft genome sequence of rust myrtle Austropuccinia psidii MF-1, a brazilian biotype.</title>
        <authorList>
            <person name="Quecine M.C."/>
            <person name="Pachon D.M.R."/>
            <person name="Bonatelli M.L."/>
            <person name="Correr F.H."/>
            <person name="Franceschini L.M."/>
            <person name="Leite T.F."/>
            <person name="Margarido G.R.A."/>
            <person name="Almeida C.A."/>
            <person name="Ferrarezi J.A."/>
            <person name="Labate C.A."/>
        </authorList>
    </citation>
    <scope>NUCLEOTIDE SEQUENCE</scope>
    <source>
        <strain evidence="2">MF-1</strain>
    </source>
</reference>
<evidence type="ECO:0000313" key="2">
    <source>
        <dbReference type="EMBL" id="MBW0528773.1"/>
    </source>
</evidence>